<dbReference type="InParanoid" id="C5LJZ9"/>
<dbReference type="AlphaFoldDB" id="C5LJZ9"/>
<name>C5LJZ9_PERM5</name>
<evidence type="ECO:0000313" key="1">
    <source>
        <dbReference type="EMBL" id="EER02944.1"/>
    </source>
</evidence>
<dbReference type="EMBL" id="GG682663">
    <property type="protein sequence ID" value="EER02944.1"/>
    <property type="molecule type" value="Genomic_DNA"/>
</dbReference>
<evidence type="ECO:0000313" key="2">
    <source>
        <dbReference type="Proteomes" id="UP000007800"/>
    </source>
</evidence>
<dbReference type="GeneID" id="9051438"/>
<gene>
    <name evidence="1" type="ORF">Pmar_PMAR004900</name>
</gene>
<keyword evidence="2" id="KW-1185">Reference proteome</keyword>
<accession>C5LJZ9</accession>
<dbReference type="OMA" id="KSMEIEW"/>
<reference evidence="1 2" key="1">
    <citation type="submission" date="2008-07" db="EMBL/GenBank/DDBJ databases">
        <authorList>
            <person name="El-Sayed N."/>
            <person name="Caler E."/>
            <person name="Inman J."/>
            <person name="Amedeo P."/>
            <person name="Hass B."/>
            <person name="Wortman J."/>
        </authorList>
    </citation>
    <scope>NUCLEOTIDE SEQUENCE [LARGE SCALE GENOMIC DNA]</scope>
    <source>
        <strain evidence="2">ATCC 50983 / TXsc</strain>
    </source>
</reference>
<dbReference type="RefSeq" id="XP_002771128.1">
    <property type="nucleotide sequence ID" value="XM_002771082.1"/>
</dbReference>
<organism evidence="2">
    <name type="scientific">Perkinsus marinus (strain ATCC 50983 / TXsc)</name>
    <dbReference type="NCBI Taxonomy" id="423536"/>
    <lineage>
        <taxon>Eukaryota</taxon>
        <taxon>Sar</taxon>
        <taxon>Alveolata</taxon>
        <taxon>Perkinsozoa</taxon>
        <taxon>Perkinsea</taxon>
        <taxon>Perkinsida</taxon>
        <taxon>Perkinsidae</taxon>
        <taxon>Perkinsus</taxon>
    </lineage>
</organism>
<dbReference type="Proteomes" id="UP000007800">
    <property type="component" value="Unassembled WGS sequence"/>
</dbReference>
<proteinExistence type="predicted"/>
<protein>
    <submittedName>
        <fullName evidence="1">Uncharacterized protein</fullName>
    </submittedName>
</protein>
<sequence>MVGVGDDADMKKIKTELNEIDFKKNLSAQTTSLNVSVLSSLQIVIIKVQTSNAEDAVTLKRTVKKISMLSSANIETEWEYVDDSMGKSFITPEIEEM</sequence>